<dbReference type="Pfam" id="PF11171">
    <property type="entry name" value="DUF2958"/>
    <property type="match status" value="1"/>
</dbReference>
<name>A0AAP9DQ30_BACOV</name>
<dbReference type="RefSeq" id="WP_032845114.1">
    <property type="nucleotide sequence ID" value="NZ_CP041396.1"/>
</dbReference>
<evidence type="ECO:0000313" key="1">
    <source>
        <dbReference type="EMBL" id="QDM12872.1"/>
    </source>
</evidence>
<proteinExistence type="predicted"/>
<dbReference type="EMBL" id="CP041396">
    <property type="protein sequence ID" value="QDM12872.1"/>
    <property type="molecule type" value="Genomic_DNA"/>
</dbReference>
<reference evidence="2" key="1">
    <citation type="journal article" date="2018" name="J. Anim. Genet.">
        <title>Acquired interbacterial defense systems protect against interspecies antagonism in the human gut microbiome.</title>
        <authorList>
            <person name="Ross B.D."/>
            <person name="Verster A.J."/>
            <person name="Radey M.C."/>
            <person name="Schmidtke D.T."/>
            <person name="Pope C.E."/>
            <person name="Hoffman L.R."/>
            <person name="Hajjar A."/>
            <person name="Peterson S.B."/>
            <person name="Borenstein E."/>
            <person name="Mougous J."/>
        </authorList>
    </citation>
    <scope>NUCLEOTIDE SEQUENCE [LARGE SCALE GENOMIC DNA]</scope>
    <source>
        <strain evidence="2">3725 D1 iv</strain>
        <plasmid evidence="2">unnamed1</plasmid>
    </source>
</reference>
<gene>
    <name evidence="1" type="ORF">DYI28_29730</name>
</gene>
<keyword evidence="1" id="KW-0614">Plasmid</keyword>
<geneLocation type="plasmid" evidence="1 2">
    <name>unnamed1</name>
</geneLocation>
<evidence type="ECO:0000313" key="2">
    <source>
        <dbReference type="Proteomes" id="UP000318823"/>
    </source>
</evidence>
<protein>
    <submittedName>
        <fullName evidence="1">DUF2958 domain-containing protein</fullName>
    </submittedName>
</protein>
<organism evidence="1 2">
    <name type="scientific">Bacteroides ovatus</name>
    <dbReference type="NCBI Taxonomy" id="28116"/>
    <lineage>
        <taxon>Bacteria</taxon>
        <taxon>Pseudomonadati</taxon>
        <taxon>Bacteroidota</taxon>
        <taxon>Bacteroidia</taxon>
        <taxon>Bacteroidales</taxon>
        <taxon>Bacteroidaceae</taxon>
        <taxon>Bacteroides</taxon>
    </lineage>
</organism>
<sequence length="104" mass="12393">MELINEDLKQVFKSNPLYSQEGKYMEAAVIVKYFFPLSNATWLITEAEEYPNGDWLLFGYIYITEWEWGYVMLSELQNYSYKGIFKIERDLYIEDNTTVGECIK</sequence>
<accession>A0AAP9DQ30</accession>
<dbReference type="InterPro" id="IPR021341">
    <property type="entry name" value="DUF2958"/>
</dbReference>
<dbReference type="AlphaFoldDB" id="A0AAP9DQ30"/>
<dbReference type="Proteomes" id="UP000318823">
    <property type="component" value="Plasmid unnamed1"/>
</dbReference>